<dbReference type="InterPro" id="IPR043519">
    <property type="entry name" value="NT_sf"/>
</dbReference>
<dbReference type="SUPFAM" id="SSF81301">
    <property type="entry name" value="Nucleotidyltransferase"/>
    <property type="match status" value="1"/>
</dbReference>
<evidence type="ECO:0000259" key="10">
    <source>
        <dbReference type="PROSITE" id="PS50943"/>
    </source>
</evidence>
<evidence type="ECO:0000256" key="3">
    <source>
        <dbReference type="ARBA" id="ARBA00022679"/>
    </source>
</evidence>
<evidence type="ECO:0000256" key="8">
    <source>
        <dbReference type="ARBA" id="ARBA00022842"/>
    </source>
</evidence>
<evidence type="ECO:0000256" key="2">
    <source>
        <dbReference type="ARBA" id="ARBA00022649"/>
    </source>
</evidence>
<dbReference type="Proteomes" id="UP000627369">
    <property type="component" value="Unassembled WGS sequence"/>
</dbReference>
<reference evidence="11" key="1">
    <citation type="journal article" date="2014" name="Int. J. Syst. Evol. Microbiol.">
        <title>Complete genome sequence of Corynebacterium casei LMG S-19264T (=DSM 44701T), isolated from a smear-ripened cheese.</title>
        <authorList>
            <consortium name="US DOE Joint Genome Institute (JGI-PGF)"/>
            <person name="Walter F."/>
            <person name="Albersmeier A."/>
            <person name="Kalinowski J."/>
            <person name="Ruckert C."/>
        </authorList>
    </citation>
    <scope>NUCLEOTIDE SEQUENCE</scope>
    <source>
        <strain evidence="11">CGMCC 4.7398</strain>
    </source>
</reference>
<keyword evidence="4" id="KW-0548">Nucleotidyltransferase</keyword>
<dbReference type="GO" id="GO:0003677">
    <property type="term" value="F:DNA binding"/>
    <property type="evidence" value="ECO:0007669"/>
    <property type="project" value="InterPro"/>
</dbReference>
<dbReference type="CDD" id="cd00093">
    <property type="entry name" value="HTH_XRE"/>
    <property type="match status" value="1"/>
</dbReference>
<dbReference type="PANTHER" id="PTHR33571:SF12">
    <property type="entry name" value="BSL3053 PROTEIN"/>
    <property type="match status" value="1"/>
</dbReference>
<evidence type="ECO:0000313" key="11">
    <source>
        <dbReference type="EMBL" id="GHH68826.1"/>
    </source>
</evidence>
<dbReference type="PANTHER" id="PTHR33571">
    <property type="entry name" value="SSL8005 PROTEIN"/>
    <property type="match status" value="1"/>
</dbReference>
<dbReference type="PROSITE" id="PS50943">
    <property type="entry name" value="HTH_CROC1"/>
    <property type="match status" value="1"/>
</dbReference>
<dbReference type="Pfam" id="PF01381">
    <property type="entry name" value="HTH_3"/>
    <property type="match status" value="1"/>
</dbReference>
<evidence type="ECO:0000256" key="9">
    <source>
        <dbReference type="ARBA" id="ARBA00038276"/>
    </source>
</evidence>
<comment type="similarity">
    <text evidence="9">Belongs to the MntA antitoxin family.</text>
</comment>
<dbReference type="GO" id="GO:0046872">
    <property type="term" value="F:metal ion binding"/>
    <property type="evidence" value="ECO:0007669"/>
    <property type="project" value="UniProtKB-KW"/>
</dbReference>
<evidence type="ECO:0000256" key="5">
    <source>
        <dbReference type="ARBA" id="ARBA00022723"/>
    </source>
</evidence>
<evidence type="ECO:0000256" key="7">
    <source>
        <dbReference type="ARBA" id="ARBA00022840"/>
    </source>
</evidence>
<keyword evidence="3" id="KW-0808">Transferase</keyword>
<keyword evidence="8" id="KW-0460">Magnesium</keyword>
<dbReference type="AlphaFoldDB" id="A0A919FME0"/>
<dbReference type="SUPFAM" id="SSF47413">
    <property type="entry name" value="lambda repressor-like DNA-binding domains"/>
    <property type="match status" value="1"/>
</dbReference>
<reference evidence="11" key="2">
    <citation type="submission" date="2020-09" db="EMBL/GenBank/DDBJ databases">
        <authorList>
            <person name="Sun Q."/>
            <person name="Zhou Y."/>
        </authorList>
    </citation>
    <scope>NUCLEOTIDE SEQUENCE</scope>
    <source>
        <strain evidence="11">CGMCC 4.7398</strain>
    </source>
</reference>
<evidence type="ECO:0000313" key="12">
    <source>
        <dbReference type="Proteomes" id="UP000627369"/>
    </source>
</evidence>
<dbReference type="GO" id="GO:0016779">
    <property type="term" value="F:nucleotidyltransferase activity"/>
    <property type="evidence" value="ECO:0007669"/>
    <property type="project" value="UniProtKB-KW"/>
</dbReference>
<comment type="caution">
    <text evidence="11">The sequence shown here is derived from an EMBL/GenBank/DDBJ whole genome shotgun (WGS) entry which is preliminary data.</text>
</comment>
<comment type="cofactor">
    <cofactor evidence="1">
        <name>Mg(2+)</name>
        <dbReference type="ChEBI" id="CHEBI:18420"/>
    </cofactor>
</comment>
<proteinExistence type="inferred from homology"/>
<keyword evidence="2" id="KW-1277">Toxin-antitoxin system</keyword>
<keyword evidence="12" id="KW-1185">Reference proteome</keyword>
<dbReference type="CDD" id="cd05403">
    <property type="entry name" value="NT_KNTase_like"/>
    <property type="match status" value="1"/>
</dbReference>
<dbReference type="InterPro" id="IPR002934">
    <property type="entry name" value="Polymerase_NTP_transf_dom"/>
</dbReference>
<keyword evidence="7" id="KW-0067">ATP-binding</keyword>
<dbReference type="EMBL" id="BNAS01000002">
    <property type="protein sequence ID" value="GHH68826.1"/>
    <property type="molecule type" value="Genomic_DNA"/>
</dbReference>
<evidence type="ECO:0000256" key="4">
    <source>
        <dbReference type="ARBA" id="ARBA00022695"/>
    </source>
</evidence>
<dbReference type="Gene3D" id="3.30.460.10">
    <property type="entry name" value="Beta Polymerase, domain 2"/>
    <property type="match status" value="1"/>
</dbReference>
<keyword evidence="6" id="KW-0547">Nucleotide-binding</keyword>
<sequence length="151" mass="16185">MGGYGRDLRARRLRAGMTQRELAARSGTSQPAIAAIEKGVRSPALETRARIDAALRVRPSILLENALEQVRVVLGRYHVTNPRVFGSVARGEDTEASDIDLLVTTPPDFDIFDKAMLTEALEEALGVQVDVVPDDARGPAAARAAAEAVPL</sequence>
<dbReference type="InterPro" id="IPR001387">
    <property type="entry name" value="Cro/C1-type_HTH"/>
</dbReference>
<dbReference type="SMART" id="SM00530">
    <property type="entry name" value="HTH_XRE"/>
    <property type="match status" value="1"/>
</dbReference>
<evidence type="ECO:0000256" key="1">
    <source>
        <dbReference type="ARBA" id="ARBA00001946"/>
    </source>
</evidence>
<accession>A0A919FME0</accession>
<protein>
    <recommendedName>
        <fullName evidence="10">HTH cro/C1-type domain-containing protein</fullName>
    </recommendedName>
</protein>
<dbReference type="Pfam" id="PF01909">
    <property type="entry name" value="NTP_transf_2"/>
    <property type="match status" value="1"/>
</dbReference>
<dbReference type="InterPro" id="IPR052038">
    <property type="entry name" value="Type-VII_TA_antitoxin"/>
</dbReference>
<dbReference type="InterPro" id="IPR010982">
    <property type="entry name" value="Lambda_DNA-bd_dom_sf"/>
</dbReference>
<evidence type="ECO:0000256" key="6">
    <source>
        <dbReference type="ARBA" id="ARBA00022741"/>
    </source>
</evidence>
<name>A0A919FME0_9MICO</name>
<dbReference type="Gene3D" id="1.10.260.40">
    <property type="entry name" value="lambda repressor-like DNA-binding domains"/>
    <property type="match status" value="1"/>
</dbReference>
<feature type="domain" description="HTH cro/C1-type" evidence="10">
    <location>
        <begin position="8"/>
        <end position="62"/>
    </location>
</feature>
<keyword evidence="5" id="KW-0479">Metal-binding</keyword>
<organism evidence="11 12">
    <name type="scientific">Promicromonospora soli</name>
    <dbReference type="NCBI Taxonomy" id="2035533"/>
    <lineage>
        <taxon>Bacteria</taxon>
        <taxon>Bacillati</taxon>
        <taxon>Actinomycetota</taxon>
        <taxon>Actinomycetes</taxon>
        <taxon>Micrococcales</taxon>
        <taxon>Promicromonosporaceae</taxon>
        <taxon>Promicromonospora</taxon>
    </lineage>
</organism>
<gene>
    <name evidence="11" type="ORF">GCM10017772_12690</name>
</gene>
<dbReference type="RefSeq" id="WP_189668463.1">
    <property type="nucleotide sequence ID" value="NZ_BNAS01000002.1"/>
</dbReference>
<dbReference type="GO" id="GO:0005524">
    <property type="term" value="F:ATP binding"/>
    <property type="evidence" value="ECO:0007669"/>
    <property type="project" value="UniProtKB-KW"/>
</dbReference>